<accession>A0A7I7JW20</accession>
<protein>
    <submittedName>
        <fullName evidence="1">Peptidase</fullName>
    </submittedName>
</protein>
<dbReference type="EMBL" id="AP022563">
    <property type="protein sequence ID" value="BBX16020.1"/>
    <property type="molecule type" value="Genomic_DNA"/>
</dbReference>
<reference evidence="1 2" key="1">
    <citation type="journal article" date="2019" name="Emerg. Microbes Infect.">
        <title>Comprehensive subspecies identification of 175 nontuberculous mycobacteria species based on 7547 genomic profiles.</title>
        <authorList>
            <person name="Matsumoto Y."/>
            <person name="Kinjo T."/>
            <person name="Motooka D."/>
            <person name="Nabeya D."/>
            <person name="Jung N."/>
            <person name="Uechi K."/>
            <person name="Horii T."/>
            <person name="Iida T."/>
            <person name="Fujita J."/>
            <person name="Nakamura S."/>
        </authorList>
    </citation>
    <scope>NUCLEOTIDE SEQUENCE [LARGE SCALE GENOMIC DNA]</scope>
    <source>
        <strain evidence="1 2">JCM 6396</strain>
    </source>
</reference>
<organism evidence="1 2">
    <name type="scientific">Mycolicibacterium duvalii</name>
    <dbReference type="NCBI Taxonomy" id="39688"/>
    <lineage>
        <taxon>Bacteria</taxon>
        <taxon>Bacillati</taxon>
        <taxon>Actinomycetota</taxon>
        <taxon>Actinomycetes</taxon>
        <taxon>Mycobacteriales</taxon>
        <taxon>Mycobacteriaceae</taxon>
        <taxon>Mycolicibacterium</taxon>
    </lineage>
</organism>
<evidence type="ECO:0000313" key="1">
    <source>
        <dbReference type="EMBL" id="BBX16020.1"/>
    </source>
</evidence>
<dbReference type="AlphaFoldDB" id="A0A7I7JW20"/>
<sequence>MGAVLGAELVCAVFLVAGPGDARSGPVLAEPTGFAATTMSSPAPATLTMPGGRSAMLIDLGAPSGHALLARIAAELPAAAAAVSDFWGPQWPRTVEIVVAGTAEQFAAVGAGDADTAATATAERIMFSPAAAGMSPDDLRIVLRHELFHYAARPDTAADAPMWLTEGVADYVARPPLISPTMPAVLPTDTELMTPGPQRSAAYDRAWEFASSVAETYGADRLRELYLAAGGHGRRDLDTAVREVLGEDLAALTAGPP</sequence>
<keyword evidence="2" id="KW-1185">Reference proteome</keyword>
<proteinExistence type="predicted"/>
<evidence type="ECO:0000313" key="2">
    <source>
        <dbReference type="Proteomes" id="UP000467006"/>
    </source>
</evidence>
<dbReference type="KEGG" id="mdu:MDUV_08800"/>
<name>A0A7I7JW20_9MYCO</name>
<dbReference type="Proteomes" id="UP000467006">
    <property type="component" value="Chromosome"/>
</dbReference>
<gene>
    <name evidence="1" type="ORF">MDUV_08800</name>
</gene>